<evidence type="ECO:0000313" key="3">
    <source>
        <dbReference type="Proteomes" id="UP000287972"/>
    </source>
</evidence>
<organism evidence="2 3">
    <name type="scientific">Fusarium floridanum</name>
    <dbReference type="NCBI Taxonomy" id="1325733"/>
    <lineage>
        <taxon>Eukaryota</taxon>
        <taxon>Fungi</taxon>
        <taxon>Dikarya</taxon>
        <taxon>Ascomycota</taxon>
        <taxon>Pezizomycotina</taxon>
        <taxon>Sordariomycetes</taxon>
        <taxon>Hypocreomycetidae</taxon>
        <taxon>Hypocreales</taxon>
        <taxon>Nectriaceae</taxon>
        <taxon>Fusarium</taxon>
        <taxon>Fusarium solani species complex</taxon>
    </lineage>
</organism>
<gene>
    <name evidence="2" type="ORF">CEP51_015604</name>
</gene>
<reference evidence="2 3" key="1">
    <citation type="submission" date="2017-06" db="EMBL/GenBank/DDBJ databases">
        <title>Comparative genomic analysis of Ambrosia Fusariam Clade fungi.</title>
        <authorList>
            <person name="Stajich J.E."/>
            <person name="Carrillo J."/>
            <person name="Kijimoto T."/>
            <person name="Eskalen A."/>
            <person name="O'Donnell K."/>
            <person name="Kasson M."/>
        </authorList>
    </citation>
    <scope>NUCLEOTIDE SEQUENCE [LARGE SCALE GENOMIC DNA]</scope>
    <source>
        <strain evidence="2 3">NRRL62606</strain>
    </source>
</reference>
<protein>
    <submittedName>
        <fullName evidence="2">Uncharacterized protein</fullName>
    </submittedName>
</protein>
<evidence type="ECO:0000313" key="2">
    <source>
        <dbReference type="EMBL" id="RSL48675.1"/>
    </source>
</evidence>
<accession>A0A428P6M2</accession>
<feature type="compositionally biased region" description="Basic and acidic residues" evidence="1">
    <location>
        <begin position="1"/>
        <end position="12"/>
    </location>
</feature>
<dbReference type="AlphaFoldDB" id="A0A428P6M2"/>
<name>A0A428P6M2_9HYPO</name>
<dbReference type="Proteomes" id="UP000287972">
    <property type="component" value="Unassembled WGS sequence"/>
</dbReference>
<sequence length="77" mass="8636">MDNKTDHTEKPRSGPGIPDLPDDFDYEAYANEDVEIVTVTLMKRGKPCVIEYEVAENANGGKRIIRKDLNADLTDII</sequence>
<comment type="caution">
    <text evidence="2">The sequence shown here is derived from an EMBL/GenBank/DDBJ whole genome shotgun (WGS) entry which is preliminary data.</text>
</comment>
<dbReference type="EMBL" id="NKCL01000870">
    <property type="protein sequence ID" value="RSL48675.1"/>
    <property type="molecule type" value="Genomic_DNA"/>
</dbReference>
<keyword evidence="3" id="KW-1185">Reference proteome</keyword>
<proteinExistence type="predicted"/>
<evidence type="ECO:0000256" key="1">
    <source>
        <dbReference type="SAM" id="MobiDB-lite"/>
    </source>
</evidence>
<feature type="region of interest" description="Disordered" evidence="1">
    <location>
        <begin position="1"/>
        <end position="24"/>
    </location>
</feature>